<dbReference type="Proteomes" id="UP001325719">
    <property type="component" value="Segment"/>
</dbReference>
<reference evidence="1 2" key="1">
    <citation type="submission" date="2023-12" db="EMBL/GenBank/DDBJ databases">
        <authorList>
            <person name="Wang F."/>
            <person name="Yu X."/>
            <person name="Gao C."/>
        </authorList>
    </citation>
    <scope>NUCLEOTIDE SEQUENCE [LARGE SCALE GENOMIC DNA]</scope>
</reference>
<organism evidence="1 2">
    <name type="scientific">Microbacterium phage MO526</name>
    <dbReference type="NCBI Taxonomy" id="3108092"/>
    <lineage>
        <taxon>Viruses</taxon>
        <taxon>Duplodnaviria</taxon>
        <taxon>Heunggongvirae</taxon>
        <taxon>Uroviricota</taxon>
        <taxon>Caudoviricetes</taxon>
        <taxon>Kutznervirinae</taxon>
        <taxon>Kozievirus</taxon>
        <taxon>Kozievirus MO526</taxon>
    </lineage>
</organism>
<dbReference type="EMBL" id="OR941552">
    <property type="protein sequence ID" value="WQY99812.1"/>
    <property type="molecule type" value="Genomic_DNA"/>
</dbReference>
<proteinExistence type="predicted"/>
<evidence type="ECO:0000313" key="2">
    <source>
        <dbReference type="Proteomes" id="UP001325719"/>
    </source>
</evidence>
<evidence type="ECO:0000313" key="1">
    <source>
        <dbReference type="EMBL" id="WQY99812.1"/>
    </source>
</evidence>
<keyword evidence="2" id="KW-1185">Reference proteome</keyword>
<protein>
    <submittedName>
        <fullName evidence="1">Uncharacterized protein</fullName>
    </submittedName>
</protein>
<name>A0ABZ0ZZX8_9CAUD</name>
<sequence>MTLNPLPAFTFEDADNIAPLPAHVLDIATRRCVYCDEAPVFASYADYTEHFWNYEYEGDRYHAPDDEDYYTVITSLCLATAEEVAA</sequence>
<accession>A0ABZ0ZZX8</accession>